<sequence>MDIEVNQNNFDTDFMIKDKETEGGGSTGTSRYTVPMEIKKKKKEEEKSRKKWQRVDVPKRIISDVENLRGWTYDVRRFELLAPARTSRLDIVGNEFSVMVILSTKYRYLFDVRDIMAIFNAIDKLISIIDNEVTPRDNIRVPIYCKSAWHKDDDKQRYGWPHSDAPKHVIEFSNFHLQCTDALVRIPFHASYPADIKSLKSATANISKVCHPSRSGKIFVCEKLRYVLRIMFYLVNNVPSIEEKNLQQNNVRFIGKVINVPVVSIRYQREYPKGRTRTKRFETHDCLLFSYNWKSDSKEVTDSSYAERRVFPGREGHRARATTAATATAPVIPHGGSIGSTSRNTSNVNTVVNISVSLMTTRYTDCSIPSYRLNTANNLEVTSYEITRTRLTSLEVTVLGCNREGPNDLVSVRKITEYDLEIGLFGKSEDIRDVYRQTQGDGRRTLVEGKLFDETRDRNGKCLVASIRKVYRRLMEGSKCAKRNPIV</sequence>
<keyword evidence="3" id="KW-1185">Reference proteome</keyword>
<proteinExistence type="predicted"/>
<feature type="region of interest" description="Disordered" evidence="1">
    <location>
        <begin position="17"/>
        <end position="49"/>
    </location>
</feature>
<dbReference type="AlphaFoldDB" id="A0ABD1ZY77"/>
<organism evidence="2 3">
    <name type="scientific">Vespula squamosa</name>
    <name type="common">Southern yellow jacket</name>
    <name type="synonym">Wasp</name>
    <dbReference type="NCBI Taxonomy" id="30214"/>
    <lineage>
        <taxon>Eukaryota</taxon>
        <taxon>Metazoa</taxon>
        <taxon>Ecdysozoa</taxon>
        <taxon>Arthropoda</taxon>
        <taxon>Hexapoda</taxon>
        <taxon>Insecta</taxon>
        <taxon>Pterygota</taxon>
        <taxon>Neoptera</taxon>
        <taxon>Endopterygota</taxon>
        <taxon>Hymenoptera</taxon>
        <taxon>Apocrita</taxon>
        <taxon>Aculeata</taxon>
        <taxon>Vespoidea</taxon>
        <taxon>Vespidae</taxon>
        <taxon>Vespinae</taxon>
        <taxon>Vespula</taxon>
    </lineage>
</organism>
<evidence type="ECO:0000256" key="1">
    <source>
        <dbReference type="SAM" id="MobiDB-lite"/>
    </source>
</evidence>
<name>A0ABD1ZY77_VESSQ</name>
<evidence type="ECO:0000313" key="3">
    <source>
        <dbReference type="Proteomes" id="UP001607302"/>
    </source>
</evidence>
<protein>
    <submittedName>
        <fullName evidence="2">Uncharacterized protein</fullName>
    </submittedName>
</protein>
<reference evidence="2 3" key="1">
    <citation type="journal article" date="2024" name="Ann. Entomol. Soc. Am.">
        <title>Genomic analyses of the southern and eastern yellowjacket wasps (Hymenoptera: Vespidae) reveal evolutionary signatures of social life.</title>
        <authorList>
            <person name="Catto M.A."/>
            <person name="Caine P.B."/>
            <person name="Orr S.E."/>
            <person name="Hunt B.G."/>
            <person name="Goodisman M.A.D."/>
        </authorList>
    </citation>
    <scope>NUCLEOTIDE SEQUENCE [LARGE SCALE GENOMIC DNA]</scope>
    <source>
        <strain evidence="2">233</strain>
        <tissue evidence="2">Head and thorax</tissue>
    </source>
</reference>
<dbReference type="Proteomes" id="UP001607302">
    <property type="component" value="Unassembled WGS sequence"/>
</dbReference>
<evidence type="ECO:0000313" key="2">
    <source>
        <dbReference type="EMBL" id="KAL2713122.1"/>
    </source>
</evidence>
<comment type="caution">
    <text evidence="2">The sequence shown here is derived from an EMBL/GenBank/DDBJ whole genome shotgun (WGS) entry which is preliminary data.</text>
</comment>
<dbReference type="EMBL" id="JAUDFV010000161">
    <property type="protein sequence ID" value="KAL2713122.1"/>
    <property type="molecule type" value="Genomic_DNA"/>
</dbReference>
<gene>
    <name evidence="2" type="ORF">V1478_017315</name>
</gene>
<accession>A0ABD1ZY77</accession>